<dbReference type="GO" id="GO:0016485">
    <property type="term" value="P:protein processing"/>
    <property type="evidence" value="ECO:0007669"/>
    <property type="project" value="TreeGrafter"/>
</dbReference>
<dbReference type="Gene3D" id="3.40.390.10">
    <property type="entry name" value="Collagenase (Catalytic Domain)"/>
    <property type="match status" value="1"/>
</dbReference>
<feature type="domain" description="Peptidase M13 N-terminal" evidence="10">
    <location>
        <begin position="6"/>
        <end position="305"/>
    </location>
</feature>
<dbReference type="InterPro" id="IPR008753">
    <property type="entry name" value="Peptidase_M13_N"/>
</dbReference>
<keyword evidence="8" id="KW-0482">Metalloprotease</keyword>
<evidence type="ECO:0000256" key="5">
    <source>
        <dbReference type="ARBA" id="ARBA00022723"/>
    </source>
</evidence>
<dbReference type="InterPro" id="IPR000718">
    <property type="entry name" value="Peptidase_M13"/>
</dbReference>
<dbReference type="CDD" id="cd08662">
    <property type="entry name" value="M13"/>
    <property type="match status" value="1"/>
</dbReference>
<dbReference type="InParanoid" id="A0A5N4AF28"/>
<evidence type="ECO:0000256" key="4">
    <source>
        <dbReference type="ARBA" id="ARBA00022670"/>
    </source>
</evidence>
<dbReference type="PROSITE" id="PS51885">
    <property type="entry name" value="NEPRILYSIN"/>
    <property type="match status" value="1"/>
</dbReference>
<dbReference type="GO" id="GO:0046872">
    <property type="term" value="F:metal ion binding"/>
    <property type="evidence" value="ECO:0007669"/>
    <property type="project" value="UniProtKB-KW"/>
</dbReference>
<dbReference type="GO" id="GO:0005886">
    <property type="term" value="C:plasma membrane"/>
    <property type="evidence" value="ECO:0007669"/>
    <property type="project" value="UniProtKB-SubCell"/>
</dbReference>
<dbReference type="SUPFAM" id="SSF55486">
    <property type="entry name" value="Metalloproteases ('zincins'), catalytic domain"/>
    <property type="match status" value="1"/>
</dbReference>
<evidence type="ECO:0000256" key="3">
    <source>
        <dbReference type="ARBA" id="ARBA00007357"/>
    </source>
</evidence>
<proteinExistence type="inferred from homology"/>
<evidence type="ECO:0000313" key="12">
    <source>
        <dbReference type="Proteomes" id="UP000327044"/>
    </source>
</evidence>
<evidence type="ECO:0000256" key="8">
    <source>
        <dbReference type="ARBA" id="ARBA00023049"/>
    </source>
</evidence>
<accession>A0A5N4AF28</accession>
<evidence type="ECO:0000256" key="6">
    <source>
        <dbReference type="ARBA" id="ARBA00022801"/>
    </source>
</evidence>
<dbReference type="InterPro" id="IPR024079">
    <property type="entry name" value="MetalloPept_cat_dom_sf"/>
</dbReference>
<evidence type="ECO:0000259" key="9">
    <source>
        <dbReference type="Pfam" id="PF01431"/>
    </source>
</evidence>
<keyword evidence="12" id="KW-1185">Reference proteome</keyword>
<keyword evidence="5" id="KW-0479">Metal-binding</keyword>
<comment type="similarity">
    <text evidence="3">Belongs to the peptidase M13 family.</text>
</comment>
<organism evidence="11 12">
    <name type="scientific">Photinus pyralis</name>
    <name type="common">Common eastern firefly</name>
    <name type="synonym">Lampyris pyralis</name>
    <dbReference type="NCBI Taxonomy" id="7054"/>
    <lineage>
        <taxon>Eukaryota</taxon>
        <taxon>Metazoa</taxon>
        <taxon>Ecdysozoa</taxon>
        <taxon>Arthropoda</taxon>
        <taxon>Hexapoda</taxon>
        <taxon>Insecta</taxon>
        <taxon>Pterygota</taxon>
        <taxon>Neoptera</taxon>
        <taxon>Endopterygota</taxon>
        <taxon>Coleoptera</taxon>
        <taxon>Polyphaga</taxon>
        <taxon>Elateriformia</taxon>
        <taxon>Elateroidea</taxon>
        <taxon>Lampyridae</taxon>
        <taxon>Lampyrinae</taxon>
        <taxon>Photinus</taxon>
    </lineage>
</organism>
<gene>
    <name evidence="11" type="ORF">PPYR_09998</name>
</gene>
<dbReference type="EMBL" id="VVIM01000007">
    <property type="protein sequence ID" value="KAB0795937.1"/>
    <property type="molecule type" value="Genomic_DNA"/>
</dbReference>
<protein>
    <recommendedName>
        <fullName evidence="13">Peptidase M13 N-terminal domain-containing protein</fullName>
    </recommendedName>
</protein>
<dbReference type="Gene3D" id="1.10.1380.10">
    <property type="entry name" value="Neutral endopeptidase , domain2"/>
    <property type="match status" value="1"/>
</dbReference>
<dbReference type="Proteomes" id="UP000327044">
    <property type="component" value="Unassembled WGS sequence"/>
</dbReference>
<dbReference type="Pfam" id="PF05649">
    <property type="entry name" value="Peptidase_M13_N"/>
    <property type="match status" value="1"/>
</dbReference>
<dbReference type="Pfam" id="PF01431">
    <property type="entry name" value="Peptidase_M13"/>
    <property type="match status" value="1"/>
</dbReference>
<comment type="cofactor">
    <cofactor evidence="1">
        <name>Zn(2+)</name>
        <dbReference type="ChEBI" id="CHEBI:29105"/>
    </cofactor>
</comment>
<reference evidence="11 12" key="1">
    <citation type="journal article" date="2018" name="Elife">
        <title>Firefly genomes illuminate parallel origins of bioluminescence in beetles.</title>
        <authorList>
            <person name="Fallon T.R."/>
            <person name="Lower S.E."/>
            <person name="Chang C.H."/>
            <person name="Bessho-Uehara M."/>
            <person name="Martin G.J."/>
            <person name="Bewick A.J."/>
            <person name="Behringer M."/>
            <person name="Debat H.J."/>
            <person name="Wong I."/>
            <person name="Day J.C."/>
            <person name="Suvorov A."/>
            <person name="Silva C.J."/>
            <person name="Stanger-Hall K.F."/>
            <person name="Hall D.W."/>
            <person name="Schmitz R.J."/>
            <person name="Nelson D.R."/>
            <person name="Lewis S.M."/>
            <person name="Shigenobu S."/>
            <person name="Bybee S.M."/>
            <person name="Larracuente A.M."/>
            <person name="Oba Y."/>
            <person name="Weng J.K."/>
        </authorList>
    </citation>
    <scope>NUCLEOTIDE SEQUENCE [LARGE SCALE GENOMIC DNA]</scope>
    <source>
        <strain evidence="11">1611_PpyrPB1</strain>
        <tissue evidence="11">Whole body</tissue>
    </source>
</reference>
<keyword evidence="4" id="KW-0645">Protease</keyword>
<dbReference type="PANTHER" id="PTHR11733:SF228">
    <property type="entry name" value="PROTEIN GONE EARLY"/>
    <property type="match status" value="1"/>
</dbReference>
<keyword evidence="7" id="KW-0862">Zinc</keyword>
<keyword evidence="6" id="KW-0378">Hydrolase</keyword>
<dbReference type="GO" id="GO:0004222">
    <property type="term" value="F:metalloendopeptidase activity"/>
    <property type="evidence" value="ECO:0007669"/>
    <property type="project" value="InterPro"/>
</dbReference>
<dbReference type="AlphaFoldDB" id="A0A5N4AF28"/>
<evidence type="ECO:0000256" key="7">
    <source>
        <dbReference type="ARBA" id="ARBA00022833"/>
    </source>
</evidence>
<sequence length="568" mass="64802">MEDVSGWYILKDWNLEDFDRNSIITNLHVKYGVSPFFRVSVQRNPRVPDAYSITISPSGLGLPDRYYYYTDQNDPIQGAYKQLIRDVVILFSQFTRTNAQKFGEDMFSYEKRIAEITPHIYESINPVNTYNPIKLSELKITVSSLPLLDILSAMYPECNISEETEVIVTSIHYLTEVSHIASTTDKATLNSYLIWTLVREYLPYLSNEFTSTLNLFNGEVYGYQRALPRWEKCVNLVRDVMGLAIEAGMESKHPITNISLGVTSRMFDEIKKSVEQRLLKLHISSPLHKYLSNKLSRLQIQIGLPSVTRNASYVKDYYSKLMILKASLFDSIKNSLFFKRRAEERLLTGSRPYDNIISHTINNPTRISYIASSNTILVPRSVLTAPQFESDFPSSILYGRLGVEIAEAVTSSVLPFDSQWTADFKLLSPFHLTVNESYEAIGSTRSCILDFIENNNLAPKFSSELTISTLKHLFAVSVAHQALNAALRDSVHLHQPSLEKLEESNLFFLSYAESQCSILTKEQDLYDNVVKYALSKKSLLKTAWQLLPEFNDVFDCSARHGERCGDMF</sequence>
<comment type="subcellular location">
    <subcellularLocation>
        <location evidence="2">Cell membrane</location>
        <topology evidence="2">Single-pass type II membrane protein</topology>
    </subcellularLocation>
</comment>
<evidence type="ECO:0000256" key="2">
    <source>
        <dbReference type="ARBA" id="ARBA00004401"/>
    </source>
</evidence>
<evidence type="ECO:0000259" key="10">
    <source>
        <dbReference type="Pfam" id="PF05649"/>
    </source>
</evidence>
<dbReference type="FunCoup" id="A0A5N4AF28">
    <property type="interactions" value="79"/>
</dbReference>
<evidence type="ECO:0008006" key="13">
    <source>
        <dbReference type="Google" id="ProtNLM"/>
    </source>
</evidence>
<dbReference type="PANTHER" id="PTHR11733">
    <property type="entry name" value="ZINC METALLOPROTEASE FAMILY M13 NEPRILYSIN-RELATED"/>
    <property type="match status" value="1"/>
</dbReference>
<name>A0A5N4AF28_PHOPY</name>
<evidence type="ECO:0000256" key="1">
    <source>
        <dbReference type="ARBA" id="ARBA00001947"/>
    </source>
</evidence>
<comment type="caution">
    <text evidence="11">The sequence shown here is derived from an EMBL/GenBank/DDBJ whole genome shotgun (WGS) entry which is preliminary data.</text>
</comment>
<dbReference type="InterPro" id="IPR018497">
    <property type="entry name" value="Peptidase_M13_C"/>
</dbReference>
<dbReference type="InterPro" id="IPR042089">
    <property type="entry name" value="Peptidase_M13_dom_2"/>
</dbReference>
<feature type="domain" description="Peptidase M13 C-terminal" evidence="9">
    <location>
        <begin position="369"/>
        <end position="557"/>
    </location>
</feature>
<evidence type="ECO:0000313" key="11">
    <source>
        <dbReference type="EMBL" id="KAB0795937.1"/>
    </source>
</evidence>